<dbReference type="InterPro" id="IPR002129">
    <property type="entry name" value="PyrdxlP-dep_de-COase"/>
</dbReference>
<dbReference type="Gene3D" id="3.90.1150.170">
    <property type="match status" value="1"/>
</dbReference>
<dbReference type="Pfam" id="PF00282">
    <property type="entry name" value="Pyridoxal_deC"/>
    <property type="match status" value="1"/>
</dbReference>
<dbReference type="PANTHER" id="PTHR45677:SF8">
    <property type="entry name" value="CYSTEINE SULFINIC ACID DECARBOXYLASE"/>
    <property type="match status" value="1"/>
</dbReference>
<reference evidence="8 9" key="1">
    <citation type="journal article" date="2019" name="Int. J. Syst. Evol. Microbiol.">
        <title>The Global Catalogue of Microorganisms (GCM) 10K type strain sequencing project: providing services to taxonomists for standard genome sequencing and annotation.</title>
        <authorList>
            <consortium name="The Broad Institute Genomics Platform"/>
            <consortium name="The Broad Institute Genome Sequencing Center for Infectious Disease"/>
            <person name="Wu L."/>
            <person name="Ma J."/>
        </authorList>
    </citation>
    <scope>NUCLEOTIDE SEQUENCE [LARGE SCALE GENOMIC DNA]</scope>
    <source>
        <strain evidence="8 9">JCM 14545</strain>
    </source>
</reference>
<evidence type="ECO:0000256" key="2">
    <source>
        <dbReference type="ARBA" id="ARBA00009533"/>
    </source>
</evidence>
<keyword evidence="9" id="KW-1185">Reference proteome</keyword>
<comment type="similarity">
    <text evidence="2 7">Belongs to the group II decarboxylase family.</text>
</comment>
<keyword evidence="5" id="KW-0045">Antibiotic biosynthesis</keyword>
<gene>
    <name evidence="8" type="ORF">GCM10009754_30150</name>
</gene>
<evidence type="ECO:0000256" key="7">
    <source>
        <dbReference type="RuleBase" id="RU000382"/>
    </source>
</evidence>
<dbReference type="InterPro" id="IPR015421">
    <property type="entry name" value="PyrdxlP-dep_Trfase_major"/>
</dbReference>
<evidence type="ECO:0000256" key="3">
    <source>
        <dbReference type="ARBA" id="ARBA00022793"/>
    </source>
</evidence>
<accession>A0ABN2QTQ2</accession>
<dbReference type="EMBL" id="BAAANN010000010">
    <property type="protein sequence ID" value="GAA1957895.1"/>
    <property type="molecule type" value="Genomic_DNA"/>
</dbReference>
<protein>
    <submittedName>
        <fullName evidence="8">Aminotransferase class V-fold PLP-dependent enzyme</fullName>
    </submittedName>
</protein>
<keyword evidence="8" id="KW-0032">Aminotransferase</keyword>
<comment type="caution">
    <text evidence="8">The sequence shown here is derived from an EMBL/GenBank/DDBJ whole genome shotgun (WGS) entry which is preliminary data.</text>
</comment>
<dbReference type="Gene3D" id="3.40.640.10">
    <property type="entry name" value="Type I PLP-dependent aspartate aminotransferase-like (Major domain)"/>
    <property type="match status" value="1"/>
</dbReference>
<dbReference type="PROSITE" id="PS00392">
    <property type="entry name" value="DDC_GAD_HDC_YDC"/>
    <property type="match status" value="1"/>
</dbReference>
<dbReference type="Gene3D" id="3.90.1150.10">
    <property type="entry name" value="Aspartate Aminotransferase, domain 1"/>
    <property type="match status" value="1"/>
</dbReference>
<sequence length="493" mass="51299">MDPIFAGTTRGRTALAGYLTTALDAVGAGVRTRGGPIPAGEPDALARAWAAEFGALLPENGAGPETALTEVVTKLAEGAADPADPACAAHLHCPPLAVAVAADTAVSALNPSLDSWDQAPVASVLEDRLVATLAGLTGYDGDTAGGAVTTGGTESNLMGLLLARDRIVRGLTGTEAPQTGIPAELVGKLRILCSSVAHFSVARSAGLLGLGERAVVPIAVDEADRMRPDALCVELMRVRERGEVPLAVVATAGTTDLGAIDPLEAIAELTYAHRVWFHVDAAYGGGALFSDRLAPLLAGIGRSDSVGLDLHKLGWQPIAAGVFLSRDRTGFRTLDRTVAYLNPADDEAAGYRSRLGLSLRTTRRADAVKIAVTLRAFGRRGLGELVDRCHDLARYAADAIGADPRLELRAEPTLSTVVFRYRPPAGGDPDQANARLRRALLASGKGVVGRTTMPDRSGTAATYLKLTLLNPATTQADLDKLLLDLLGEAELAR</sequence>
<evidence type="ECO:0000313" key="9">
    <source>
        <dbReference type="Proteomes" id="UP001501116"/>
    </source>
</evidence>
<dbReference type="PANTHER" id="PTHR45677">
    <property type="entry name" value="GLUTAMATE DECARBOXYLASE-RELATED"/>
    <property type="match status" value="1"/>
</dbReference>
<evidence type="ECO:0000313" key="8">
    <source>
        <dbReference type="EMBL" id="GAA1957895.1"/>
    </source>
</evidence>
<evidence type="ECO:0000256" key="6">
    <source>
        <dbReference type="ARBA" id="ARBA00023239"/>
    </source>
</evidence>
<comment type="cofactor">
    <cofactor evidence="1 7">
        <name>pyridoxal 5'-phosphate</name>
        <dbReference type="ChEBI" id="CHEBI:597326"/>
    </cofactor>
</comment>
<keyword evidence="6 7" id="KW-0456">Lyase</keyword>
<name>A0ABN2QTQ2_9PSEU</name>
<proteinExistence type="inferred from homology"/>
<evidence type="ECO:0000256" key="5">
    <source>
        <dbReference type="ARBA" id="ARBA00023194"/>
    </source>
</evidence>
<dbReference type="GO" id="GO:0008483">
    <property type="term" value="F:transaminase activity"/>
    <property type="evidence" value="ECO:0007669"/>
    <property type="project" value="UniProtKB-KW"/>
</dbReference>
<keyword evidence="3" id="KW-0210">Decarboxylase</keyword>
<dbReference type="InterPro" id="IPR021115">
    <property type="entry name" value="Pyridoxal-P_BS"/>
</dbReference>
<dbReference type="SUPFAM" id="SSF53383">
    <property type="entry name" value="PLP-dependent transferases"/>
    <property type="match status" value="1"/>
</dbReference>
<keyword evidence="8" id="KW-0808">Transferase</keyword>
<keyword evidence="4 7" id="KW-0663">Pyridoxal phosphate</keyword>
<dbReference type="InterPro" id="IPR015424">
    <property type="entry name" value="PyrdxlP-dep_Trfase"/>
</dbReference>
<organism evidence="8 9">
    <name type="scientific">Amycolatopsis minnesotensis</name>
    <dbReference type="NCBI Taxonomy" id="337894"/>
    <lineage>
        <taxon>Bacteria</taxon>
        <taxon>Bacillati</taxon>
        <taxon>Actinomycetota</taxon>
        <taxon>Actinomycetes</taxon>
        <taxon>Pseudonocardiales</taxon>
        <taxon>Pseudonocardiaceae</taxon>
        <taxon>Amycolatopsis</taxon>
    </lineage>
</organism>
<dbReference type="Proteomes" id="UP001501116">
    <property type="component" value="Unassembled WGS sequence"/>
</dbReference>
<evidence type="ECO:0000256" key="4">
    <source>
        <dbReference type="ARBA" id="ARBA00022898"/>
    </source>
</evidence>
<evidence type="ECO:0000256" key="1">
    <source>
        <dbReference type="ARBA" id="ARBA00001933"/>
    </source>
</evidence>
<dbReference type="InterPro" id="IPR015422">
    <property type="entry name" value="PyrdxlP-dep_Trfase_small"/>
</dbReference>
<dbReference type="RefSeq" id="WP_344418044.1">
    <property type="nucleotide sequence ID" value="NZ_BAAANN010000010.1"/>
</dbReference>